<keyword evidence="5" id="KW-0031">Aminopeptidase</keyword>
<evidence type="ECO:0000256" key="4">
    <source>
        <dbReference type="SAM" id="SignalP"/>
    </source>
</evidence>
<feature type="signal peptide" evidence="4">
    <location>
        <begin position="1"/>
        <end position="25"/>
    </location>
</feature>
<keyword evidence="2 4" id="KW-0732">Signal</keyword>
<sequence length="462" mass="50701">MTSRPARAALALVAPLALLLLPACSDDAEPVPPPELDIAGRLAAIAGMTVTEQVSGIEGYRYFVMEYEQPADHGAPGGPTFAQRLLLHHRDEAAPFVLGTSGYFVSPTRQRLREPAALLQANQLFVEQRFFSPSRPEPTDWSRLTIEQAATDHHRITEALRPIYTGKWISAGASKGGMTSVYHRRFFPGDVDGTIAYVAPHSLGTDDTRYLDFVASLGEPTCRDALRGFQREVLLRREGMLARMDAQATTDGYSYELLGREQALEVTVVELVFAFWQYYDASFCGDIPGPAATDDEVWAFLNEILGPNFYSDADFLAYEPYYWQAATELGYPAVEEAHLADLLKFPGLDAAATFLVPGPGKTPVFDASAMQDVSTWLSAEGERLLFIYGENDPYSAAAFEIGDAEDSYVYFAPGLNHSASIVDLTEPERAAALASLEAWTGVTPVLPPQTAIRARRTRRDPD</sequence>
<dbReference type="GO" id="GO:0004177">
    <property type="term" value="F:aminopeptidase activity"/>
    <property type="evidence" value="ECO:0007669"/>
    <property type="project" value="UniProtKB-KW"/>
</dbReference>
<dbReference type="AlphaFoldDB" id="A0A6N7Q6H7"/>
<comment type="caution">
    <text evidence="5">The sequence shown here is derived from an EMBL/GenBank/DDBJ whole genome shotgun (WGS) entry which is preliminary data.</text>
</comment>
<dbReference type="OrthoDB" id="3979391at2"/>
<keyword evidence="6" id="KW-1185">Reference proteome</keyword>
<name>A0A6N7Q6H7_9BACT</name>
<evidence type="ECO:0000313" key="5">
    <source>
        <dbReference type="EMBL" id="MRG96481.1"/>
    </source>
</evidence>
<reference evidence="5 6" key="1">
    <citation type="submission" date="2019-10" db="EMBL/GenBank/DDBJ databases">
        <title>A soil myxobacterium in the family Polyangiaceae.</title>
        <authorList>
            <person name="Li Y."/>
            <person name="Wang J."/>
        </authorList>
    </citation>
    <scope>NUCLEOTIDE SEQUENCE [LARGE SCALE GENOMIC DNA]</scope>
    <source>
        <strain evidence="5 6">DSM 14734</strain>
    </source>
</reference>
<keyword evidence="1" id="KW-0645">Protease</keyword>
<gene>
    <name evidence="5" type="ORF">GF068_31840</name>
</gene>
<evidence type="ECO:0000256" key="3">
    <source>
        <dbReference type="ARBA" id="ARBA00022801"/>
    </source>
</evidence>
<keyword evidence="3" id="KW-0378">Hydrolase</keyword>
<dbReference type="Gene3D" id="3.40.50.1820">
    <property type="entry name" value="alpha/beta hydrolase"/>
    <property type="match status" value="1"/>
</dbReference>
<evidence type="ECO:0000256" key="2">
    <source>
        <dbReference type="ARBA" id="ARBA00022729"/>
    </source>
</evidence>
<dbReference type="InterPro" id="IPR029058">
    <property type="entry name" value="AB_hydrolase_fold"/>
</dbReference>
<evidence type="ECO:0000313" key="6">
    <source>
        <dbReference type="Proteomes" id="UP000440224"/>
    </source>
</evidence>
<proteinExistence type="predicted"/>
<dbReference type="EMBL" id="WJIE01000011">
    <property type="protein sequence ID" value="MRG96481.1"/>
    <property type="molecule type" value="Genomic_DNA"/>
</dbReference>
<feature type="chain" id="PRO_5027090887" evidence="4">
    <location>
        <begin position="26"/>
        <end position="462"/>
    </location>
</feature>
<evidence type="ECO:0000256" key="1">
    <source>
        <dbReference type="ARBA" id="ARBA00022670"/>
    </source>
</evidence>
<dbReference type="RefSeq" id="WP_153823274.1">
    <property type="nucleotide sequence ID" value="NZ_WJIE01000011.1"/>
</dbReference>
<accession>A0A6N7Q6H7</accession>
<dbReference type="SUPFAM" id="SSF53474">
    <property type="entry name" value="alpha/beta-Hydrolases"/>
    <property type="match status" value="1"/>
</dbReference>
<dbReference type="GO" id="GO:0006508">
    <property type="term" value="P:proteolysis"/>
    <property type="evidence" value="ECO:0007669"/>
    <property type="project" value="UniProtKB-KW"/>
</dbReference>
<dbReference type="Proteomes" id="UP000440224">
    <property type="component" value="Unassembled WGS sequence"/>
</dbReference>
<dbReference type="GO" id="GO:0008239">
    <property type="term" value="F:dipeptidyl-peptidase activity"/>
    <property type="evidence" value="ECO:0007669"/>
    <property type="project" value="TreeGrafter"/>
</dbReference>
<dbReference type="PANTHER" id="PTHR11010:SF38">
    <property type="entry name" value="LYSOSOMAL PRO-X CARBOXYPEPTIDASE"/>
    <property type="match status" value="1"/>
</dbReference>
<dbReference type="InterPro" id="IPR008761">
    <property type="entry name" value="Peptidase_S37"/>
</dbReference>
<protein>
    <submittedName>
        <fullName evidence="5">Aminopeptidase</fullName>
    </submittedName>
</protein>
<dbReference type="Pfam" id="PF05576">
    <property type="entry name" value="Peptidase_S37"/>
    <property type="match status" value="1"/>
</dbReference>
<organism evidence="5 6">
    <name type="scientific">Polyangium spumosum</name>
    <dbReference type="NCBI Taxonomy" id="889282"/>
    <lineage>
        <taxon>Bacteria</taxon>
        <taxon>Pseudomonadati</taxon>
        <taxon>Myxococcota</taxon>
        <taxon>Polyangia</taxon>
        <taxon>Polyangiales</taxon>
        <taxon>Polyangiaceae</taxon>
        <taxon>Polyangium</taxon>
    </lineage>
</organism>
<dbReference type="PANTHER" id="PTHR11010">
    <property type="entry name" value="PROTEASE S28 PRO-X CARBOXYPEPTIDASE-RELATED"/>
    <property type="match status" value="1"/>
</dbReference>